<organism evidence="2 3">
    <name type="scientific">Penicillium cf. viridicatum</name>
    <dbReference type="NCBI Taxonomy" id="2972119"/>
    <lineage>
        <taxon>Eukaryota</taxon>
        <taxon>Fungi</taxon>
        <taxon>Dikarya</taxon>
        <taxon>Ascomycota</taxon>
        <taxon>Pezizomycotina</taxon>
        <taxon>Eurotiomycetes</taxon>
        <taxon>Eurotiomycetidae</taxon>
        <taxon>Eurotiales</taxon>
        <taxon>Aspergillaceae</taxon>
        <taxon>Penicillium</taxon>
    </lineage>
</organism>
<feature type="transmembrane region" description="Helical" evidence="1">
    <location>
        <begin position="6"/>
        <end position="28"/>
    </location>
</feature>
<name>A0A9W9MJU8_9EURO</name>
<keyword evidence="1" id="KW-1133">Transmembrane helix</keyword>
<comment type="caution">
    <text evidence="2">The sequence shown here is derived from an EMBL/GenBank/DDBJ whole genome shotgun (WGS) entry which is preliminary data.</text>
</comment>
<reference evidence="2" key="2">
    <citation type="journal article" date="2023" name="IMA Fungus">
        <title>Comparative genomic study of the Penicillium genus elucidates a diverse pangenome and 15 lateral gene transfer events.</title>
        <authorList>
            <person name="Petersen C."/>
            <person name="Sorensen T."/>
            <person name="Nielsen M.R."/>
            <person name="Sondergaard T.E."/>
            <person name="Sorensen J.L."/>
            <person name="Fitzpatrick D.A."/>
            <person name="Frisvad J.C."/>
            <person name="Nielsen K.L."/>
        </authorList>
    </citation>
    <scope>NUCLEOTIDE SEQUENCE</scope>
    <source>
        <strain evidence="2">IBT 20477</strain>
    </source>
</reference>
<accession>A0A9W9MJU8</accession>
<evidence type="ECO:0000313" key="3">
    <source>
        <dbReference type="Proteomes" id="UP001150942"/>
    </source>
</evidence>
<gene>
    <name evidence="2" type="ORF">N7449_004571</name>
</gene>
<keyword evidence="1" id="KW-0812">Transmembrane</keyword>
<dbReference type="Proteomes" id="UP001150942">
    <property type="component" value="Unassembled WGS sequence"/>
</dbReference>
<keyword evidence="3" id="KW-1185">Reference proteome</keyword>
<reference evidence="2" key="1">
    <citation type="submission" date="2022-11" db="EMBL/GenBank/DDBJ databases">
        <authorList>
            <person name="Petersen C."/>
        </authorList>
    </citation>
    <scope>NUCLEOTIDE SEQUENCE</scope>
    <source>
        <strain evidence="2">IBT 20477</strain>
    </source>
</reference>
<keyword evidence="1" id="KW-0472">Membrane</keyword>
<dbReference type="EMBL" id="JAPQKQ010000003">
    <property type="protein sequence ID" value="KAJ5202492.1"/>
    <property type="molecule type" value="Genomic_DNA"/>
</dbReference>
<protein>
    <submittedName>
        <fullName evidence="2">Uncharacterized protein</fullName>
    </submittedName>
</protein>
<evidence type="ECO:0000256" key="1">
    <source>
        <dbReference type="SAM" id="Phobius"/>
    </source>
</evidence>
<proteinExistence type="predicted"/>
<evidence type="ECO:0000313" key="2">
    <source>
        <dbReference type="EMBL" id="KAJ5202492.1"/>
    </source>
</evidence>
<sequence length="111" mass="12462">MHAEKAFSANVVATVYLLVHGIASFLTITKRLQRLLRQNGLATSQIPPSYCTDVLYLCPPSTVVHIVGRRAASFILDGFGANDDLAGLKSILWMRFEVERKDYYCNVLLMR</sequence>
<dbReference type="AlphaFoldDB" id="A0A9W9MJU8"/>